<dbReference type="KEGG" id="pmaw:MACH26_36750"/>
<evidence type="ECO:0000313" key="3">
    <source>
        <dbReference type="Proteomes" id="UP001333710"/>
    </source>
</evidence>
<evidence type="ECO:0008006" key="4">
    <source>
        <dbReference type="Google" id="ProtNLM"/>
    </source>
</evidence>
<evidence type="ECO:0000313" key="2">
    <source>
        <dbReference type="EMBL" id="BDX08154.1"/>
    </source>
</evidence>
<sequence>MKHFLKPLLLLCLLAFNTAAFAISLDKAKAQGLVGEQLDGYLGLVVQNSEALKLIEDVNGKRKALYQKLAEKNGVSLEVVAKLAAEKAAEKTQSGHFIQNMEGEWVKKP</sequence>
<dbReference type="EMBL" id="AP027272">
    <property type="protein sequence ID" value="BDX08154.1"/>
    <property type="molecule type" value="Genomic_DNA"/>
</dbReference>
<organism evidence="2 3">
    <name type="scientific">Planctobacterium marinum</name>
    <dbReference type="NCBI Taxonomy" id="1631968"/>
    <lineage>
        <taxon>Bacteria</taxon>
        <taxon>Pseudomonadati</taxon>
        <taxon>Pseudomonadota</taxon>
        <taxon>Gammaproteobacteria</taxon>
        <taxon>Alteromonadales</taxon>
        <taxon>Alteromonadaceae</taxon>
        <taxon>Planctobacterium</taxon>
    </lineage>
</organism>
<gene>
    <name evidence="2" type="ORF">MACH26_36750</name>
</gene>
<dbReference type="PIRSF" id="PIRSF025560">
    <property type="entry name" value="UCP025560"/>
    <property type="match status" value="1"/>
</dbReference>
<dbReference type="RefSeq" id="WP_338294233.1">
    <property type="nucleotide sequence ID" value="NZ_AP027272.1"/>
</dbReference>
<dbReference type="Pfam" id="PF07027">
    <property type="entry name" value="DUF1318"/>
    <property type="match status" value="1"/>
</dbReference>
<evidence type="ECO:0000256" key="1">
    <source>
        <dbReference type="SAM" id="SignalP"/>
    </source>
</evidence>
<feature type="chain" id="PRO_5041377625" description="DUF1318 domain-containing protein" evidence="1">
    <location>
        <begin position="23"/>
        <end position="109"/>
    </location>
</feature>
<proteinExistence type="predicted"/>
<accession>A0AA48HMW6</accession>
<dbReference type="InterPro" id="IPR008309">
    <property type="entry name" value="YdbL"/>
</dbReference>
<protein>
    <recommendedName>
        <fullName evidence="4">DUF1318 domain-containing protein</fullName>
    </recommendedName>
</protein>
<dbReference type="Proteomes" id="UP001333710">
    <property type="component" value="Chromosome"/>
</dbReference>
<keyword evidence="1" id="KW-0732">Signal</keyword>
<reference evidence="2" key="1">
    <citation type="submission" date="2023-01" db="EMBL/GenBank/DDBJ databases">
        <title>Complete genome sequence of Planctobacterium marinum strain Dej080120_11.</title>
        <authorList>
            <person name="Ueki S."/>
            <person name="Maruyama F."/>
        </authorList>
    </citation>
    <scope>NUCLEOTIDE SEQUENCE</scope>
    <source>
        <strain evidence="2">Dej080120_11</strain>
    </source>
</reference>
<feature type="signal peptide" evidence="1">
    <location>
        <begin position="1"/>
        <end position="22"/>
    </location>
</feature>
<dbReference type="AlphaFoldDB" id="A0AA48HMW6"/>
<keyword evidence="3" id="KW-1185">Reference proteome</keyword>
<name>A0AA48HMW6_9ALTE</name>